<dbReference type="Proteomes" id="UP000823749">
    <property type="component" value="Chromosome 3"/>
</dbReference>
<evidence type="ECO:0000256" key="4">
    <source>
        <dbReference type="PROSITE-ProRule" id="PRU00325"/>
    </source>
</evidence>
<keyword evidence="3" id="KW-0862">Zinc</keyword>
<dbReference type="PANTHER" id="PTHR31973">
    <property type="entry name" value="POLYPROTEIN, PUTATIVE-RELATED"/>
    <property type="match status" value="1"/>
</dbReference>
<dbReference type="EMBL" id="JACTNZ010000003">
    <property type="protein sequence ID" value="KAG5556167.1"/>
    <property type="molecule type" value="Genomic_DNA"/>
</dbReference>
<proteinExistence type="predicted"/>
<gene>
    <name evidence="6" type="ORF">RHGRI_006706</name>
</gene>
<evidence type="ECO:0000256" key="2">
    <source>
        <dbReference type="ARBA" id="ARBA00022771"/>
    </source>
</evidence>
<dbReference type="InterPro" id="IPR007527">
    <property type="entry name" value="Znf_SWIM"/>
</dbReference>
<name>A0AAV6KVI4_9ERIC</name>
<feature type="domain" description="SWIM-type" evidence="5">
    <location>
        <begin position="520"/>
        <end position="554"/>
    </location>
</feature>
<dbReference type="PROSITE" id="PS50966">
    <property type="entry name" value="ZF_SWIM"/>
    <property type="match status" value="1"/>
</dbReference>
<evidence type="ECO:0000256" key="3">
    <source>
        <dbReference type="ARBA" id="ARBA00022833"/>
    </source>
</evidence>
<keyword evidence="2 4" id="KW-0863">Zinc-finger</keyword>
<evidence type="ECO:0000259" key="5">
    <source>
        <dbReference type="PROSITE" id="PS50966"/>
    </source>
</evidence>
<dbReference type="PANTHER" id="PTHR31973:SF187">
    <property type="entry name" value="MUTATOR TRANSPOSASE MUDRA PROTEIN"/>
    <property type="match status" value="1"/>
</dbReference>
<evidence type="ECO:0000256" key="1">
    <source>
        <dbReference type="ARBA" id="ARBA00022723"/>
    </source>
</evidence>
<comment type="caution">
    <text evidence="6">The sequence shown here is derived from an EMBL/GenBank/DDBJ whole genome shotgun (WGS) entry which is preliminary data.</text>
</comment>
<reference evidence="6" key="1">
    <citation type="submission" date="2020-08" db="EMBL/GenBank/DDBJ databases">
        <title>Plant Genome Project.</title>
        <authorList>
            <person name="Zhang R.-G."/>
        </authorList>
    </citation>
    <scope>NUCLEOTIDE SEQUENCE</scope>
    <source>
        <strain evidence="6">WSP0</strain>
        <tissue evidence="6">Leaf</tissue>
    </source>
</reference>
<dbReference type="Pfam" id="PF04434">
    <property type="entry name" value="SWIM"/>
    <property type="match status" value="1"/>
</dbReference>
<dbReference type="InterPro" id="IPR006564">
    <property type="entry name" value="Znf_PMZ"/>
</dbReference>
<organism evidence="6 7">
    <name type="scientific">Rhododendron griersonianum</name>
    <dbReference type="NCBI Taxonomy" id="479676"/>
    <lineage>
        <taxon>Eukaryota</taxon>
        <taxon>Viridiplantae</taxon>
        <taxon>Streptophyta</taxon>
        <taxon>Embryophyta</taxon>
        <taxon>Tracheophyta</taxon>
        <taxon>Spermatophyta</taxon>
        <taxon>Magnoliopsida</taxon>
        <taxon>eudicotyledons</taxon>
        <taxon>Gunneridae</taxon>
        <taxon>Pentapetalae</taxon>
        <taxon>asterids</taxon>
        <taxon>Ericales</taxon>
        <taxon>Ericaceae</taxon>
        <taxon>Ericoideae</taxon>
        <taxon>Rhodoreae</taxon>
        <taxon>Rhododendron</taxon>
    </lineage>
</organism>
<dbReference type="Pfam" id="PF03108">
    <property type="entry name" value="DBD_Tnp_Mut"/>
    <property type="match status" value="1"/>
</dbReference>
<dbReference type="InterPro" id="IPR004332">
    <property type="entry name" value="Transposase_MuDR"/>
</dbReference>
<dbReference type="SMART" id="SM00575">
    <property type="entry name" value="ZnF_PMZ"/>
    <property type="match status" value="1"/>
</dbReference>
<accession>A0AAV6KVI4</accession>
<protein>
    <recommendedName>
        <fullName evidence="5">SWIM-type domain-containing protein</fullName>
    </recommendedName>
</protein>
<evidence type="ECO:0000313" key="6">
    <source>
        <dbReference type="EMBL" id="KAG5556167.1"/>
    </source>
</evidence>
<dbReference type="GO" id="GO:0008270">
    <property type="term" value="F:zinc ion binding"/>
    <property type="evidence" value="ECO:0007669"/>
    <property type="project" value="UniProtKB-KW"/>
</dbReference>
<sequence>MAASVLLMCKYGEVTLVVMVTKGFGFNDLVQSICNKWENLASSKFGLLYAVADHHSCVLDNDEDFGCMIALAAAYGVNCIDVSVGIISSSVIECGKSLATQNGECGGSFEYGECSSLVGEEEDPLDKFCPHYETARLSAGWVNLISHVGQEFRDGVLEFRTCLSKYAIEVGFNFKYLKNDQTRVTAECSKKLNGCTWFIHATLERSNQFFVVRELHKEHNCVGTFFSSKNPRMTSKIVSKEIFEEIRSNPSYAPIQALRHFEKRYGSMIGYHHAWLGVEMANKELFGDFELSFDKLRWYAAEVKEKNPGTVMDVEYCTETGRFTRFFLAFDACIRGFNYCRPILALDVFPNGFHSYCLQHLKGNLRDKISGRLSNGFRENLVNMFNDVAHAPTVLTFKKALDELCTVGGASVKNFVESLPVENWANAYFKGKRYGDMTSNAAESFNNQILKFRHLPICDLVDKIRVLLMEQMCERKQLSSKWNSSVCPVMDKKLIARFDKGRTWHVAAASDDIFEVYSLPTVVVDLKRMTCTCCRWELHCFPCVHAVTVIQKTERQLCNYINPYYTVAAFQLSYEVAINPIPTLGAPVVTKESAIILPPKTRRPRGRPKVTRIRSRGEKVRQLKCGRCGKLRKHNRRTCKEACD</sequence>
<dbReference type="AlphaFoldDB" id="A0AAV6KVI4"/>
<keyword evidence="7" id="KW-1185">Reference proteome</keyword>
<evidence type="ECO:0000313" key="7">
    <source>
        <dbReference type="Proteomes" id="UP000823749"/>
    </source>
</evidence>
<keyword evidence="1" id="KW-0479">Metal-binding</keyword>